<reference evidence="7" key="1">
    <citation type="journal article" date="2019" name="Int. J. Syst. Evol. Microbiol.">
        <title>The Global Catalogue of Microorganisms (GCM) 10K type strain sequencing project: providing services to taxonomists for standard genome sequencing and annotation.</title>
        <authorList>
            <consortium name="The Broad Institute Genomics Platform"/>
            <consortium name="The Broad Institute Genome Sequencing Center for Infectious Disease"/>
            <person name="Wu L."/>
            <person name="Ma J."/>
        </authorList>
    </citation>
    <scope>NUCLEOTIDE SEQUENCE [LARGE SCALE GENOMIC DNA]</scope>
    <source>
        <strain evidence="7">NBRC 108894</strain>
    </source>
</reference>
<dbReference type="PROSITE" id="PS50893">
    <property type="entry name" value="ABC_TRANSPORTER_2"/>
    <property type="match status" value="1"/>
</dbReference>
<dbReference type="PANTHER" id="PTHR43776:SF8">
    <property type="entry name" value="ABC TRANSPORTER, ATP-BINDING PROTEIN"/>
    <property type="match status" value="1"/>
</dbReference>
<dbReference type="PROSITE" id="PS00211">
    <property type="entry name" value="ABC_TRANSPORTER_1"/>
    <property type="match status" value="1"/>
</dbReference>
<name>A0ABQ6K5N5_9MICO</name>
<dbReference type="NCBIfam" id="TIGR01727">
    <property type="entry name" value="oligo_HPY"/>
    <property type="match status" value="1"/>
</dbReference>
<dbReference type="InterPro" id="IPR003439">
    <property type="entry name" value="ABC_transporter-like_ATP-bd"/>
</dbReference>
<dbReference type="Gene3D" id="3.40.50.300">
    <property type="entry name" value="P-loop containing nucleotide triphosphate hydrolases"/>
    <property type="match status" value="1"/>
</dbReference>
<dbReference type="Pfam" id="PF00005">
    <property type="entry name" value="ABC_tran"/>
    <property type="match status" value="1"/>
</dbReference>
<dbReference type="Proteomes" id="UP001157034">
    <property type="component" value="Unassembled WGS sequence"/>
</dbReference>
<dbReference type="EMBL" id="BSVB01000001">
    <property type="protein sequence ID" value="GMA95953.1"/>
    <property type="molecule type" value="Genomic_DNA"/>
</dbReference>
<evidence type="ECO:0000256" key="4">
    <source>
        <dbReference type="SAM" id="MobiDB-lite"/>
    </source>
</evidence>
<accession>A0ABQ6K5N5</accession>
<dbReference type="GO" id="GO:0005524">
    <property type="term" value="F:ATP binding"/>
    <property type="evidence" value="ECO:0007669"/>
    <property type="project" value="UniProtKB-KW"/>
</dbReference>
<evidence type="ECO:0000313" key="6">
    <source>
        <dbReference type="EMBL" id="GMA95953.1"/>
    </source>
</evidence>
<feature type="region of interest" description="Disordered" evidence="4">
    <location>
        <begin position="250"/>
        <end position="291"/>
    </location>
</feature>
<dbReference type="InterPro" id="IPR027417">
    <property type="entry name" value="P-loop_NTPase"/>
</dbReference>
<feature type="domain" description="ABC transporter" evidence="5">
    <location>
        <begin position="2"/>
        <end position="202"/>
    </location>
</feature>
<dbReference type="CDD" id="cd03257">
    <property type="entry name" value="ABC_NikE_OppD_transporters"/>
    <property type="match status" value="1"/>
</dbReference>
<dbReference type="SUPFAM" id="SSF52540">
    <property type="entry name" value="P-loop containing nucleoside triphosphate hydrolases"/>
    <property type="match status" value="1"/>
</dbReference>
<proteinExistence type="predicted"/>
<evidence type="ECO:0000259" key="5">
    <source>
        <dbReference type="PROSITE" id="PS50893"/>
    </source>
</evidence>
<evidence type="ECO:0000256" key="1">
    <source>
        <dbReference type="ARBA" id="ARBA00022448"/>
    </source>
</evidence>
<dbReference type="InterPro" id="IPR013563">
    <property type="entry name" value="Oligopep_ABC_C"/>
</dbReference>
<dbReference type="InterPro" id="IPR017871">
    <property type="entry name" value="ABC_transporter-like_CS"/>
</dbReference>
<evidence type="ECO:0000256" key="3">
    <source>
        <dbReference type="ARBA" id="ARBA00022840"/>
    </source>
</evidence>
<evidence type="ECO:0000256" key="2">
    <source>
        <dbReference type="ARBA" id="ARBA00022741"/>
    </source>
</evidence>
<dbReference type="Pfam" id="PF08352">
    <property type="entry name" value="oligo_HPY"/>
    <property type="match status" value="1"/>
</dbReference>
<keyword evidence="2" id="KW-0547">Nucleotide-binding</keyword>
<protein>
    <submittedName>
        <fullName evidence="6">Dipeptide/oligopeptide/nickel ABC transporter ATP-binding protein</fullName>
    </submittedName>
</protein>
<keyword evidence="3 6" id="KW-0067">ATP-binding</keyword>
<sequence length="291" mass="31859">MARLIAQLYTPTAGEISLDGAPVRVRGGRALRRYVGQVQLILQDPFGSFNPVHTIAYHLRRVLRIHHRGLSLTEIDARMAHVLAEVNLTPAQQFADKFPHELSGGQRQRISIARALAANPKVLLADEPVSMLDVSIRLGILNLLDELARERNLALLYITHDIASARYFATTASVMYAGELIEGGPAESVTQHPGHPYTRLLIDSAPDPDRPEGVQRIQDTGQPPSLIDPPSGCRFHPRCPFAMERCLTDSPPPSRWARSTGRAAGCMNPGAQLAPIRRAEQPVADPTATPH</sequence>
<keyword evidence="7" id="KW-1185">Reference proteome</keyword>
<organism evidence="6 7">
    <name type="scientific">Pseudolysinimonas kribbensis</name>
    <dbReference type="NCBI Taxonomy" id="433641"/>
    <lineage>
        <taxon>Bacteria</taxon>
        <taxon>Bacillati</taxon>
        <taxon>Actinomycetota</taxon>
        <taxon>Actinomycetes</taxon>
        <taxon>Micrococcales</taxon>
        <taxon>Microbacteriaceae</taxon>
        <taxon>Pseudolysinimonas</taxon>
    </lineage>
</organism>
<comment type="caution">
    <text evidence="6">The sequence shown here is derived from an EMBL/GenBank/DDBJ whole genome shotgun (WGS) entry which is preliminary data.</text>
</comment>
<dbReference type="InterPro" id="IPR050319">
    <property type="entry name" value="ABC_transp_ATP-bind"/>
</dbReference>
<keyword evidence="1" id="KW-0813">Transport</keyword>
<dbReference type="PANTHER" id="PTHR43776">
    <property type="entry name" value="TRANSPORT ATP-BINDING PROTEIN"/>
    <property type="match status" value="1"/>
</dbReference>
<gene>
    <name evidence="6" type="ORF">GCM10025881_27770</name>
</gene>
<evidence type="ECO:0000313" key="7">
    <source>
        <dbReference type="Proteomes" id="UP001157034"/>
    </source>
</evidence>
<feature type="region of interest" description="Disordered" evidence="4">
    <location>
        <begin position="206"/>
        <end position="231"/>
    </location>
</feature>